<dbReference type="PANTHER" id="PTHR30093:SF2">
    <property type="entry name" value="TYPE II SECRETION SYSTEM PROTEIN H"/>
    <property type="match status" value="1"/>
</dbReference>
<evidence type="ECO:0000256" key="1">
    <source>
        <dbReference type="SAM" id="Phobius"/>
    </source>
</evidence>
<dbReference type="EMBL" id="CP001998">
    <property type="protein sequence ID" value="ADE53732.1"/>
    <property type="molecule type" value="Genomic_DNA"/>
</dbReference>
<dbReference type="SUPFAM" id="SSF54523">
    <property type="entry name" value="Pili subunits"/>
    <property type="match status" value="1"/>
</dbReference>
<keyword evidence="1" id="KW-0472">Membrane</keyword>
<name>D5EPJ5_CORAD</name>
<feature type="transmembrane region" description="Helical" evidence="1">
    <location>
        <begin position="14"/>
        <end position="35"/>
    </location>
</feature>
<accession>D5EPJ5</accession>
<evidence type="ECO:0000313" key="2">
    <source>
        <dbReference type="EMBL" id="ADE53732.1"/>
    </source>
</evidence>
<dbReference type="AlphaFoldDB" id="D5EPJ5"/>
<dbReference type="Gene3D" id="3.30.700.10">
    <property type="entry name" value="Glycoprotein, Type 4 Pilin"/>
    <property type="match status" value="1"/>
</dbReference>
<dbReference type="HOGENOM" id="CLU_041661_3_0_0"/>
<evidence type="ECO:0008006" key="4">
    <source>
        <dbReference type="Google" id="ProtNLM"/>
    </source>
</evidence>
<dbReference type="OrthoDB" id="214579at2"/>
<gene>
    <name evidence="2" type="ordered locus">Caka_0708</name>
</gene>
<dbReference type="STRING" id="583355.Caka_0708"/>
<dbReference type="Pfam" id="PF07963">
    <property type="entry name" value="N_methyl"/>
    <property type="match status" value="1"/>
</dbReference>
<dbReference type="InterPro" id="IPR012902">
    <property type="entry name" value="N_methyl_site"/>
</dbReference>
<dbReference type="InterPro" id="IPR027558">
    <property type="entry name" value="Pre_pil_HX9DG_C"/>
</dbReference>
<dbReference type="KEGG" id="caa:Caka_0708"/>
<dbReference type="RefSeq" id="WP_013042456.1">
    <property type="nucleotide sequence ID" value="NC_014008.1"/>
</dbReference>
<evidence type="ECO:0000313" key="3">
    <source>
        <dbReference type="Proteomes" id="UP000000925"/>
    </source>
</evidence>
<dbReference type="NCBIfam" id="TIGR02532">
    <property type="entry name" value="IV_pilin_GFxxxE"/>
    <property type="match status" value="1"/>
</dbReference>
<dbReference type="eggNOG" id="COG2165">
    <property type="taxonomic scope" value="Bacteria"/>
</dbReference>
<dbReference type="NCBIfam" id="TIGR04294">
    <property type="entry name" value="pre_pil_HX9DG"/>
    <property type="match status" value="1"/>
</dbReference>
<reference evidence="2 3" key="1">
    <citation type="journal article" date="2010" name="Stand. Genomic Sci.">
        <title>Complete genome sequence of Coraliomargarita akajimensis type strain (04OKA010-24).</title>
        <authorList>
            <person name="Mavromatis K."/>
            <person name="Abt B."/>
            <person name="Brambilla E."/>
            <person name="Lapidus A."/>
            <person name="Copeland A."/>
            <person name="Deshpande S."/>
            <person name="Nolan M."/>
            <person name="Lucas S."/>
            <person name="Tice H."/>
            <person name="Cheng J.F."/>
            <person name="Han C."/>
            <person name="Detter J.C."/>
            <person name="Woyke T."/>
            <person name="Goodwin L."/>
            <person name="Pitluck S."/>
            <person name="Held B."/>
            <person name="Brettin T."/>
            <person name="Tapia R."/>
            <person name="Ivanova N."/>
            <person name="Mikhailova N."/>
            <person name="Pati A."/>
            <person name="Liolios K."/>
            <person name="Chen A."/>
            <person name="Palaniappan K."/>
            <person name="Land M."/>
            <person name="Hauser L."/>
            <person name="Chang Y.J."/>
            <person name="Jeffries C.D."/>
            <person name="Rohde M."/>
            <person name="Goker M."/>
            <person name="Bristow J."/>
            <person name="Eisen J.A."/>
            <person name="Markowitz V."/>
            <person name="Hugenholtz P."/>
            <person name="Klenk H.P."/>
            <person name="Kyrpides N.C."/>
        </authorList>
    </citation>
    <scope>NUCLEOTIDE SEQUENCE [LARGE SCALE GENOMIC DNA]</scope>
    <source>
        <strain evidence="3">DSM 45221 / IAM 15411 / JCM 23193 / KCTC 12865</strain>
    </source>
</reference>
<proteinExistence type="predicted"/>
<sequence>MITYKLTPNRQRGAFTLIELLVVIAIIGVLAALIFPTIGAIRERSHAATSVSNLRQMGHGINLFVAESTPQSTIVGKGRYPTGWGTHGSDGQWAGHVWQDLIAHQLEIAVLTGGKYQWTVAPDKSIFQDPGYETPYDRNNFQATSSYSYNYTLFNPTNPPHPFIDVEDARYPLKPLMVAEPSRFVLVAESDHSESWDGFILPSGWTAVGVPSHYKGGGHYLFADGHVEWIEKSEMEANGPDYFQYNGNY</sequence>
<dbReference type="Proteomes" id="UP000000925">
    <property type="component" value="Chromosome"/>
</dbReference>
<keyword evidence="1" id="KW-1133">Transmembrane helix</keyword>
<dbReference type="PANTHER" id="PTHR30093">
    <property type="entry name" value="GENERAL SECRETION PATHWAY PROTEIN G"/>
    <property type="match status" value="1"/>
</dbReference>
<dbReference type="InterPro" id="IPR045584">
    <property type="entry name" value="Pilin-like"/>
</dbReference>
<organism evidence="2 3">
    <name type="scientific">Coraliomargarita akajimensis (strain DSM 45221 / IAM 15411 / JCM 23193 / KCTC 12865 / 04OKA010-24)</name>
    <dbReference type="NCBI Taxonomy" id="583355"/>
    <lineage>
        <taxon>Bacteria</taxon>
        <taxon>Pseudomonadati</taxon>
        <taxon>Verrucomicrobiota</taxon>
        <taxon>Opitutia</taxon>
        <taxon>Puniceicoccales</taxon>
        <taxon>Coraliomargaritaceae</taxon>
        <taxon>Coraliomargarita</taxon>
    </lineage>
</organism>
<protein>
    <recommendedName>
        <fullName evidence="4">Prepilin-type N-terminal cleavage/methylation domain-containing protein</fullName>
    </recommendedName>
</protein>
<keyword evidence="3" id="KW-1185">Reference proteome</keyword>
<keyword evidence="1" id="KW-0812">Transmembrane</keyword>